<sequence>MNLTGLLLHQKREEEKYFRNYLLYAKKAAIVAKESLPDVKLYLFGSILRKEATPA</sequence>
<dbReference type="EMBL" id="PETL01000219">
    <property type="protein sequence ID" value="PIV63992.1"/>
    <property type="molecule type" value="Genomic_DNA"/>
</dbReference>
<name>A0A2M7E8C5_9BACT</name>
<evidence type="ECO:0000313" key="1">
    <source>
        <dbReference type="EMBL" id="PIV63992.1"/>
    </source>
</evidence>
<dbReference type="Proteomes" id="UP000228886">
    <property type="component" value="Unassembled WGS sequence"/>
</dbReference>
<gene>
    <name evidence="1" type="ORF">COS11_04490</name>
</gene>
<accession>A0A2M7E8C5</accession>
<reference evidence="2" key="1">
    <citation type="submission" date="2017-09" db="EMBL/GenBank/DDBJ databases">
        <title>Depth-based differentiation of microbial function through sediment-hosted aquifers and enrichment of novel symbionts in the deep terrestrial subsurface.</title>
        <authorList>
            <person name="Probst A.J."/>
            <person name="Ladd B."/>
            <person name="Jarett J.K."/>
            <person name="Geller-Mcgrath D.E."/>
            <person name="Sieber C.M.K."/>
            <person name="Emerson J.B."/>
            <person name="Anantharaman K."/>
            <person name="Thomas B.C."/>
            <person name="Malmstrom R."/>
            <person name="Stieglmeier M."/>
            <person name="Klingl A."/>
            <person name="Woyke T."/>
            <person name="Ryan C.M."/>
            <person name="Banfield J.F."/>
        </authorList>
    </citation>
    <scope>NUCLEOTIDE SEQUENCE [LARGE SCALE GENOMIC DNA]</scope>
</reference>
<protein>
    <submittedName>
        <fullName evidence="1">DNA polymerase subunit beta</fullName>
    </submittedName>
</protein>
<evidence type="ECO:0000313" key="2">
    <source>
        <dbReference type="Proteomes" id="UP000228886"/>
    </source>
</evidence>
<dbReference type="AlphaFoldDB" id="A0A2M7E8C5"/>
<feature type="non-terminal residue" evidence="1">
    <location>
        <position position="55"/>
    </location>
</feature>
<proteinExistence type="predicted"/>
<comment type="caution">
    <text evidence="1">The sequence shown here is derived from an EMBL/GenBank/DDBJ whole genome shotgun (WGS) entry which is preliminary data.</text>
</comment>
<organism evidence="1 2">
    <name type="scientific">bacterium (Candidatus Ratteibacteria) CG01_land_8_20_14_3_00_40_19</name>
    <dbReference type="NCBI Taxonomy" id="2014290"/>
    <lineage>
        <taxon>Bacteria</taxon>
        <taxon>Candidatus Ratteibacteria</taxon>
    </lineage>
</organism>